<feature type="transmembrane region" description="Helical" evidence="2">
    <location>
        <begin position="679"/>
        <end position="699"/>
    </location>
</feature>
<sequence length="1283" mass="143298">MLTEEGAGSERAGDYACVAKTDPDDDHGSRRKLWVPFFLRRSTMIIFLLSSLPILGVLIALFIVTQYEGHSHGIKTDGERYYYLWTYGPTAVFTILTAGWLQVEYRATQLMPWFLMLNGPTPASQSILLDYISKWNVISLYQSLKQRHFLVSLAVAGSLILNGVTVFSTGLFELDSVPITRPVRMIVPQTFNTTGFDPSRNDAGSYASCSTIAISNTSRSFGIHEPYVYTPFQPDRSYSSENETIPAGVNYQANIQVLEPLIECQNATVTWGKDIGTLEGTREVGENTTVWSTPDGCHYEVDAMDAQAFEPFYTLFYLRGCHGETPGSEIDGTDEWGYTGPLDQSADWRLLVGMVGNSTIKNSTTRSGLISAPLYHVSSCKAHYTVYEGPVRIWRDFGHEGVSAEIDVQRLSKIDEFPNVLAANILYSAFQGLRLAQGHYGFGIDGGKINWLANSASFTGHLGGNPEIDWNDMAGLMVPLQHEMLCLMRQTILHGMVVAEPQHVEGTEQPMEDRLFVRPLSFWLMASFMLCLIIIEILFLCFFVPISVCPRDLASIGGMSSVFAESPEFMALFDGSDVRTETQMANRRLGQTQYVSNQLEGRFRILTHGDPSPSESIFQKVKPSEDHDGLTWWYPFASSWFPRIAVIALPLAVIIALEVVYHISSSSQGITLVDGKSPYIHYIWAYVPALIMFIIRCFFSSIEFGTRIIQPYSQLREGSAPPETTIFENQLRKIAVFGVFDTFQKKQWALAAATTSLLLAAINPIAVSGLYTVKPMGRTFPVNMTQGTRWNLGNTTNKDGYLGGYGLSLEDIKYANIADSNTKKTAGLIIQNNLSDPDWTYNNLAFPKLILSNTSLLQTGSINARVPALRSRLTCSEVPKDQLKCETFTDELHYFWCQMKEASCQNEEDAERMGVSKNWDTYSSSTEYFIGGSDTFLNPHQKNKSCPTHQIIYGRWTPDLGPLEYYYLRCTAIIEEVDTETTFQLPSLSIDTDSPPRIISGSKRTIFNASVIPYPGISDLEEYLFQGNSKLNDYLLDALVNGMNGVPMHELLDHTKLVAEMNEVWGTTMAQLFNSNGRESFHARLNTEQLVHPATSHAPIYEGTVHDGRKYLVQNKVSTRILDGVLASMVICAIIALCMIRTKEVLPKSPCSIASVASLVVGSRFLKTMKDTEWCTDKELKEKGLFESSFSMGWWKVEDDTMTSRPANTGPVWRASESLSRNDDGIQDENGLSSEIHSTVTTSSSTHSHSTEEKVRILTRFGIDMDETMPLLDHVQRSSVDDR</sequence>
<dbReference type="Pfam" id="PF11915">
    <property type="entry name" value="DUF3433"/>
    <property type="match status" value="2"/>
</dbReference>
<comment type="caution">
    <text evidence="3">The sequence shown here is derived from an EMBL/GenBank/DDBJ whole genome shotgun (WGS) entry which is preliminary data.</text>
</comment>
<accession>A0A9W9F5S9</accession>
<reference evidence="3" key="1">
    <citation type="submission" date="2022-11" db="EMBL/GenBank/DDBJ databases">
        <authorList>
            <person name="Petersen C."/>
        </authorList>
    </citation>
    <scope>NUCLEOTIDE SEQUENCE</scope>
    <source>
        <strain evidence="3">IBT 30069</strain>
    </source>
</reference>
<feature type="transmembrane region" description="Helical" evidence="2">
    <location>
        <begin position="84"/>
        <end position="103"/>
    </location>
</feature>
<feature type="compositionally biased region" description="Low complexity" evidence="1">
    <location>
        <begin position="1233"/>
        <end position="1248"/>
    </location>
</feature>
<dbReference type="OrthoDB" id="5332281at2759"/>
<proteinExistence type="predicted"/>
<feature type="transmembrane region" description="Helical" evidence="2">
    <location>
        <begin position="520"/>
        <end position="544"/>
    </location>
</feature>
<gene>
    <name evidence="3" type="ORF">N7456_010004</name>
</gene>
<dbReference type="Proteomes" id="UP001149165">
    <property type="component" value="Unassembled WGS sequence"/>
</dbReference>
<protein>
    <submittedName>
        <fullName evidence="3">Uncharacterized protein</fullName>
    </submittedName>
</protein>
<dbReference type="EMBL" id="JAPQKH010000006">
    <property type="protein sequence ID" value="KAJ5094143.1"/>
    <property type="molecule type" value="Genomic_DNA"/>
</dbReference>
<dbReference type="InterPro" id="IPR021840">
    <property type="entry name" value="DUF3433"/>
</dbReference>
<feature type="region of interest" description="Disordered" evidence="1">
    <location>
        <begin position="1205"/>
        <end position="1253"/>
    </location>
</feature>
<reference evidence="3" key="2">
    <citation type="journal article" date="2023" name="IMA Fungus">
        <title>Comparative genomic study of the Penicillium genus elucidates a diverse pangenome and 15 lateral gene transfer events.</title>
        <authorList>
            <person name="Petersen C."/>
            <person name="Sorensen T."/>
            <person name="Nielsen M.R."/>
            <person name="Sondergaard T.E."/>
            <person name="Sorensen J.L."/>
            <person name="Fitzpatrick D.A."/>
            <person name="Frisvad J.C."/>
            <person name="Nielsen K.L."/>
        </authorList>
    </citation>
    <scope>NUCLEOTIDE SEQUENCE</scope>
    <source>
        <strain evidence="3">IBT 30069</strain>
    </source>
</reference>
<evidence type="ECO:0000313" key="4">
    <source>
        <dbReference type="Proteomes" id="UP001149165"/>
    </source>
</evidence>
<keyword evidence="2" id="KW-0812">Transmembrane</keyword>
<keyword evidence="2" id="KW-1133">Transmembrane helix</keyword>
<dbReference type="PANTHER" id="PTHR37544">
    <property type="entry name" value="SPRAY-RELATED"/>
    <property type="match status" value="1"/>
</dbReference>
<keyword evidence="2" id="KW-0472">Membrane</keyword>
<dbReference type="PANTHER" id="PTHR37544:SF1">
    <property type="entry name" value="PHOSPHORIBOSYLAMINOIMIDAZOLE-SUCCINOCARBOXAMIDE SYNTHASE"/>
    <property type="match status" value="1"/>
</dbReference>
<organism evidence="3 4">
    <name type="scientific">Penicillium angulare</name>
    <dbReference type="NCBI Taxonomy" id="116970"/>
    <lineage>
        <taxon>Eukaryota</taxon>
        <taxon>Fungi</taxon>
        <taxon>Dikarya</taxon>
        <taxon>Ascomycota</taxon>
        <taxon>Pezizomycotina</taxon>
        <taxon>Eurotiomycetes</taxon>
        <taxon>Eurotiomycetidae</taxon>
        <taxon>Eurotiales</taxon>
        <taxon>Aspergillaceae</taxon>
        <taxon>Penicillium</taxon>
    </lineage>
</organism>
<feature type="transmembrane region" description="Helical" evidence="2">
    <location>
        <begin position="149"/>
        <end position="172"/>
    </location>
</feature>
<name>A0A9W9F5S9_9EURO</name>
<evidence type="ECO:0000256" key="1">
    <source>
        <dbReference type="SAM" id="MobiDB-lite"/>
    </source>
</evidence>
<feature type="transmembrane region" description="Helical" evidence="2">
    <location>
        <begin position="748"/>
        <end position="771"/>
    </location>
</feature>
<keyword evidence="4" id="KW-1185">Reference proteome</keyword>
<feature type="transmembrane region" description="Helical" evidence="2">
    <location>
        <begin position="644"/>
        <end position="664"/>
    </location>
</feature>
<feature type="transmembrane region" description="Helical" evidence="2">
    <location>
        <begin position="44"/>
        <end position="64"/>
    </location>
</feature>
<evidence type="ECO:0000313" key="3">
    <source>
        <dbReference type="EMBL" id="KAJ5094143.1"/>
    </source>
</evidence>
<evidence type="ECO:0000256" key="2">
    <source>
        <dbReference type="SAM" id="Phobius"/>
    </source>
</evidence>